<sequence length="178" mass="19783">MALSSSYDSLRSTYGEVLALPAVFWHPTERPLPLLWTPPLRFWWHSPAGRRSSRHFRSGREGKGVCACGIEPLNGASGRVTDDRYRYYSIGNDYPHNWASINVTFVSSRPWNGKEHVLYLARFIGPVEVESQSGQKARSEGKNRVGPASMETVLKGELSNSIQLPVSRAAAPPSFVPV</sequence>
<protein>
    <submittedName>
        <fullName evidence="1">Uncharacterized protein</fullName>
    </submittedName>
</protein>
<organism evidence="1 2">
    <name type="scientific">Elysia crispata</name>
    <name type="common">lettuce slug</name>
    <dbReference type="NCBI Taxonomy" id="231223"/>
    <lineage>
        <taxon>Eukaryota</taxon>
        <taxon>Metazoa</taxon>
        <taxon>Spiralia</taxon>
        <taxon>Lophotrochozoa</taxon>
        <taxon>Mollusca</taxon>
        <taxon>Gastropoda</taxon>
        <taxon>Heterobranchia</taxon>
        <taxon>Euthyneura</taxon>
        <taxon>Panpulmonata</taxon>
        <taxon>Sacoglossa</taxon>
        <taxon>Placobranchoidea</taxon>
        <taxon>Plakobranchidae</taxon>
        <taxon>Elysia</taxon>
    </lineage>
</organism>
<comment type="caution">
    <text evidence="1">The sequence shown here is derived from an EMBL/GenBank/DDBJ whole genome shotgun (WGS) entry which is preliminary data.</text>
</comment>
<name>A0AAE0Z5T6_9GAST</name>
<proteinExistence type="predicted"/>
<evidence type="ECO:0000313" key="1">
    <source>
        <dbReference type="EMBL" id="KAK3763165.1"/>
    </source>
</evidence>
<reference evidence="1" key="1">
    <citation type="journal article" date="2023" name="G3 (Bethesda)">
        <title>A reference genome for the long-term kleptoplast-retaining sea slug Elysia crispata morphotype clarki.</title>
        <authorList>
            <person name="Eastman K.E."/>
            <person name="Pendleton A.L."/>
            <person name="Shaikh M.A."/>
            <person name="Suttiyut T."/>
            <person name="Ogas R."/>
            <person name="Tomko P."/>
            <person name="Gavelis G."/>
            <person name="Widhalm J.R."/>
            <person name="Wisecaver J.H."/>
        </authorList>
    </citation>
    <scope>NUCLEOTIDE SEQUENCE</scope>
    <source>
        <strain evidence="1">ECLA1</strain>
    </source>
</reference>
<evidence type="ECO:0000313" key="2">
    <source>
        <dbReference type="Proteomes" id="UP001283361"/>
    </source>
</evidence>
<accession>A0AAE0Z5T6</accession>
<keyword evidence="2" id="KW-1185">Reference proteome</keyword>
<dbReference type="AlphaFoldDB" id="A0AAE0Z5T6"/>
<dbReference type="EMBL" id="JAWDGP010004592">
    <property type="protein sequence ID" value="KAK3763165.1"/>
    <property type="molecule type" value="Genomic_DNA"/>
</dbReference>
<gene>
    <name evidence="1" type="ORF">RRG08_035847</name>
</gene>
<dbReference type="Proteomes" id="UP001283361">
    <property type="component" value="Unassembled WGS sequence"/>
</dbReference>